<organism evidence="1 2">
    <name type="scientific">Lactococcus cremoris subsp. cremoris TIFN6</name>
    <dbReference type="NCBI Taxonomy" id="1234876"/>
    <lineage>
        <taxon>Bacteria</taxon>
        <taxon>Bacillati</taxon>
        <taxon>Bacillota</taxon>
        <taxon>Bacilli</taxon>
        <taxon>Lactobacillales</taxon>
        <taxon>Streptococcaceae</taxon>
        <taxon>Lactococcus</taxon>
        <taxon>Lactococcus cremoris subsp. cremoris</taxon>
    </lineage>
</organism>
<name>T0TL44_LACLC</name>
<dbReference type="AlphaFoldDB" id="T0TL44"/>
<dbReference type="Proteomes" id="UP000015854">
    <property type="component" value="Unassembled WGS sequence"/>
</dbReference>
<protein>
    <submittedName>
        <fullName evidence="1">Uncharacterized protein</fullName>
    </submittedName>
</protein>
<accession>T0TL44</accession>
<comment type="caution">
    <text evidence="1">The sequence shown here is derived from an EMBL/GenBank/DDBJ whole genome shotgun (WGS) entry which is preliminary data.</text>
</comment>
<dbReference type="PATRIC" id="fig|1234876.3.peg.206"/>
<gene>
    <name evidence="1" type="ORF">LLT6_09885</name>
</gene>
<dbReference type="EMBL" id="ATBB01000035">
    <property type="protein sequence ID" value="EQC58244.1"/>
    <property type="molecule type" value="Genomic_DNA"/>
</dbReference>
<reference evidence="1 2" key="1">
    <citation type="journal article" date="2013" name="ISME J.">
        <title>Multifactorial diversity sustains microbial community stability.</title>
        <authorList>
            <person name="Erkus O."/>
            <person name="de Jager V.C."/>
            <person name="Spus M."/>
            <person name="van Alen-Boerrigter I.J."/>
            <person name="van Rijswijck I.M."/>
            <person name="Hazelwood L."/>
            <person name="Janssen P.W."/>
            <person name="van Hijum S.A."/>
            <person name="Kleerebezem M."/>
            <person name="Smid E.J."/>
        </authorList>
    </citation>
    <scope>NUCLEOTIDE SEQUENCE [LARGE SCALE GENOMIC DNA]</scope>
    <source>
        <strain evidence="1 2">TIFN6</strain>
    </source>
</reference>
<sequence length="52" mass="6398">MDDIIFAIPNKSDFEEVRQYSSSDMVTKYLTWENYKSIEDFRKFFENSYLKK</sequence>
<proteinExistence type="predicted"/>
<evidence type="ECO:0000313" key="2">
    <source>
        <dbReference type="Proteomes" id="UP000015854"/>
    </source>
</evidence>
<evidence type="ECO:0000313" key="1">
    <source>
        <dbReference type="EMBL" id="EQC58244.1"/>
    </source>
</evidence>